<dbReference type="AlphaFoldDB" id="A0AA88ANQ9"/>
<evidence type="ECO:0000256" key="1">
    <source>
        <dbReference type="SAM" id="Coils"/>
    </source>
</evidence>
<organism evidence="3 4">
    <name type="scientific">Ficus carica</name>
    <name type="common">Common fig</name>
    <dbReference type="NCBI Taxonomy" id="3494"/>
    <lineage>
        <taxon>Eukaryota</taxon>
        <taxon>Viridiplantae</taxon>
        <taxon>Streptophyta</taxon>
        <taxon>Embryophyta</taxon>
        <taxon>Tracheophyta</taxon>
        <taxon>Spermatophyta</taxon>
        <taxon>Magnoliopsida</taxon>
        <taxon>eudicotyledons</taxon>
        <taxon>Gunneridae</taxon>
        <taxon>Pentapetalae</taxon>
        <taxon>rosids</taxon>
        <taxon>fabids</taxon>
        <taxon>Rosales</taxon>
        <taxon>Moraceae</taxon>
        <taxon>Ficeae</taxon>
        <taxon>Ficus</taxon>
    </lineage>
</organism>
<feature type="compositionally biased region" description="Low complexity" evidence="2">
    <location>
        <begin position="17"/>
        <end position="31"/>
    </location>
</feature>
<feature type="compositionally biased region" description="Low complexity" evidence="2">
    <location>
        <begin position="103"/>
        <end position="127"/>
    </location>
</feature>
<feature type="compositionally biased region" description="Polar residues" evidence="2">
    <location>
        <begin position="1"/>
        <end position="12"/>
    </location>
</feature>
<keyword evidence="4" id="KW-1185">Reference proteome</keyword>
<keyword evidence="1" id="KW-0175">Coiled coil</keyword>
<accession>A0AA88ANQ9</accession>
<feature type="compositionally biased region" description="Polar residues" evidence="2">
    <location>
        <begin position="185"/>
        <end position="200"/>
    </location>
</feature>
<dbReference type="PANTHER" id="PTHR34466:SF1">
    <property type="entry name" value="OS06G0609800 PROTEIN"/>
    <property type="match status" value="1"/>
</dbReference>
<feature type="region of interest" description="Disordered" evidence="2">
    <location>
        <begin position="1"/>
        <end position="73"/>
    </location>
</feature>
<evidence type="ECO:0000313" key="4">
    <source>
        <dbReference type="Proteomes" id="UP001187192"/>
    </source>
</evidence>
<dbReference type="EMBL" id="BTGU01000066">
    <property type="protein sequence ID" value="GMN56807.1"/>
    <property type="molecule type" value="Genomic_DNA"/>
</dbReference>
<feature type="compositionally biased region" description="Gly residues" evidence="2">
    <location>
        <begin position="128"/>
        <end position="150"/>
    </location>
</feature>
<sequence>MATSAFKSTTKRTPIGASSASVDDSASSTRSSAHRRSRSLSRFSHRTTAPASSDDFDEAPAPRGRFVNTVRGSEFPEISLDDLAVEFFGSGDRGRSASLNSEVSPASGGSSAASQRRGRSVSRQGSKLNGGGGGGDGKGSVSGNSGGGGRLTSDNDGNSRRRRSVSVVRYQISDSESDLEHSQKRNSANPKSFSVGSDQIRSSHKPKASNHRQGLRRSFSQKDLRACDGYSSQSSVLTDDEGKDAHSSKNGIERIIRAVYSQKKAQHPTGGDDMNSNLYEAMRTELRHAVEEIRTEFEQARGNTKPTVLATDNCLLSNSSDVLQTVSSIKKNYSTKLEESEERKQDLLSEIVLEEQRSRELSKIVKEWLPDPKNDVIVDKPSKVRPRKRSTDRNRMSKRLSEEAVRYIEDFISNVEDTDISSLDGERSDTSLSLGGMMKTRTVQSPPSSIPLPADMDGVLLPWLQWETSNDASPAQCMNKIEPPTTPKTMLFDAAREVTNANDQINLSASSRGSCSPGIIDLLPRKIEQDTGSNDGSKARQFDIEEYHKLQSDEDLLFERFRQQQRINSGSLLLCNRMYF</sequence>
<gene>
    <name evidence="3" type="ORF">TIFTF001_025923</name>
</gene>
<feature type="coiled-coil region" evidence="1">
    <location>
        <begin position="330"/>
        <end position="357"/>
    </location>
</feature>
<evidence type="ECO:0000313" key="3">
    <source>
        <dbReference type="EMBL" id="GMN56807.1"/>
    </source>
</evidence>
<reference evidence="3" key="1">
    <citation type="submission" date="2023-07" db="EMBL/GenBank/DDBJ databases">
        <title>draft genome sequence of fig (Ficus carica).</title>
        <authorList>
            <person name="Takahashi T."/>
            <person name="Nishimura K."/>
        </authorList>
    </citation>
    <scope>NUCLEOTIDE SEQUENCE</scope>
</reference>
<evidence type="ECO:0000256" key="2">
    <source>
        <dbReference type="SAM" id="MobiDB-lite"/>
    </source>
</evidence>
<proteinExistence type="predicted"/>
<dbReference type="PANTHER" id="PTHR34466">
    <property type="entry name" value="OS11G0129800 PROTEIN"/>
    <property type="match status" value="1"/>
</dbReference>
<feature type="region of interest" description="Disordered" evidence="2">
    <location>
        <begin position="91"/>
        <end position="226"/>
    </location>
</feature>
<feature type="compositionally biased region" description="Basic residues" evidence="2">
    <location>
        <begin position="202"/>
        <end position="215"/>
    </location>
</feature>
<dbReference type="Proteomes" id="UP001187192">
    <property type="component" value="Unassembled WGS sequence"/>
</dbReference>
<name>A0AA88ANQ9_FICCA</name>
<feature type="region of interest" description="Disordered" evidence="2">
    <location>
        <begin position="231"/>
        <end position="250"/>
    </location>
</feature>
<feature type="compositionally biased region" description="Basic residues" evidence="2">
    <location>
        <begin position="32"/>
        <end position="45"/>
    </location>
</feature>
<comment type="caution">
    <text evidence="3">The sequence shown here is derived from an EMBL/GenBank/DDBJ whole genome shotgun (WGS) entry which is preliminary data.</text>
</comment>
<protein>
    <submittedName>
        <fullName evidence="3">Uncharacterized protein</fullName>
    </submittedName>
</protein>